<evidence type="ECO:0000313" key="1">
    <source>
        <dbReference type="Proteomes" id="UP000887563"/>
    </source>
</evidence>
<dbReference type="Proteomes" id="UP000887563">
    <property type="component" value="Unplaced"/>
</dbReference>
<keyword evidence="1" id="KW-1185">Reference proteome</keyword>
<reference evidence="2" key="1">
    <citation type="submission" date="2022-11" db="UniProtKB">
        <authorList>
            <consortium name="WormBaseParasite"/>
        </authorList>
    </citation>
    <scope>IDENTIFICATION</scope>
</reference>
<organism evidence="1 2">
    <name type="scientific">Meloidogyne incognita</name>
    <name type="common">Southern root-knot nematode worm</name>
    <name type="synonym">Oxyuris incognita</name>
    <dbReference type="NCBI Taxonomy" id="6306"/>
    <lineage>
        <taxon>Eukaryota</taxon>
        <taxon>Metazoa</taxon>
        <taxon>Ecdysozoa</taxon>
        <taxon>Nematoda</taxon>
        <taxon>Chromadorea</taxon>
        <taxon>Rhabditida</taxon>
        <taxon>Tylenchina</taxon>
        <taxon>Tylenchomorpha</taxon>
        <taxon>Tylenchoidea</taxon>
        <taxon>Meloidogynidae</taxon>
        <taxon>Meloidogyninae</taxon>
        <taxon>Meloidogyne</taxon>
        <taxon>Meloidogyne incognita group</taxon>
    </lineage>
</organism>
<dbReference type="AlphaFoldDB" id="A0A914MCF0"/>
<sequence>MGYSFSNCSRTNLAYFVPNIAACNSRQVEWIVFDSQINCCAECGTRGIREDV</sequence>
<dbReference type="WBParaSite" id="Minc3s01272g22341">
    <property type="protein sequence ID" value="Minc3s01272g22341"/>
    <property type="gene ID" value="Minc3s01272g22341"/>
</dbReference>
<accession>A0A914MCF0</accession>
<evidence type="ECO:0000313" key="2">
    <source>
        <dbReference type="WBParaSite" id="Minc3s01272g22341"/>
    </source>
</evidence>
<name>A0A914MCF0_MELIC</name>
<protein>
    <submittedName>
        <fullName evidence="2">Uncharacterized protein</fullName>
    </submittedName>
</protein>
<proteinExistence type="predicted"/>